<protein>
    <submittedName>
        <fullName evidence="2">Uncharacterized protein</fullName>
    </submittedName>
</protein>
<evidence type="ECO:0000313" key="3">
    <source>
        <dbReference type="Proteomes" id="UP001209878"/>
    </source>
</evidence>
<feature type="region of interest" description="Disordered" evidence="1">
    <location>
        <begin position="18"/>
        <end position="37"/>
    </location>
</feature>
<dbReference type="Proteomes" id="UP001209878">
    <property type="component" value="Unassembled WGS sequence"/>
</dbReference>
<dbReference type="EMBL" id="JAODUO010000316">
    <property type="protein sequence ID" value="KAK2183293.1"/>
    <property type="molecule type" value="Genomic_DNA"/>
</dbReference>
<dbReference type="AlphaFoldDB" id="A0AAD9NVZ8"/>
<sequence length="82" mass="9267">MKDTTPCSDTASQAITSQCRVASRHHHTVSPAARNNTIMSVDQHRSRQNCHLFSKLFCSIIPNYFESTHDSPHSQRNNSTHC</sequence>
<reference evidence="2" key="1">
    <citation type="journal article" date="2023" name="Mol. Biol. Evol.">
        <title>Third-Generation Sequencing Reveals the Adaptive Role of the Epigenome in Three Deep-Sea Polychaetes.</title>
        <authorList>
            <person name="Perez M."/>
            <person name="Aroh O."/>
            <person name="Sun Y."/>
            <person name="Lan Y."/>
            <person name="Juniper S.K."/>
            <person name="Young C.R."/>
            <person name="Angers B."/>
            <person name="Qian P.Y."/>
        </authorList>
    </citation>
    <scope>NUCLEOTIDE SEQUENCE</scope>
    <source>
        <strain evidence="2">R07B-5</strain>
    </source>
</reference>
<evidence type="ECO:0000313" key="2">
    <source>
        <dbReference type="EMBL" id="KAK2183293.1"/>
    </source>
</evidence>
<evidence type="ECO:0000256" key="1">
    <source>
        <dbReference type="SAM" id="MobiDB-lite"/>
    </source>
</evidence>
<comment type="caution">
    <text evidence="2">The sequence shown here is derived from an EMBL/GenBank/DDBJ whole genome shotgun (WGS) entry which is preliminary data.</text>
</comment>
<name>A0AAD9NVZ8_RIDPI</name>
<gene>
    <name evidence="2" type="ORF">NP493_317g01017</name>
</gene>
<organism evidence="2 3">
    <name type="scientific">Ridgeia piscesae</name>
    <name type="common">Tubeworm</name>
    <dbReference type="NCBI Taxonomy" id="27915"/>
    <lineage>
        <taxon>Eukaryota</taxon>
        <taxon>Metazoa</taxon>
        <taxon>Spiralia</taxon>
        <taxon>Lophotrochozoa</taxon>
        <taxon>Annelida</taxon>
        <taxon>Polychaeta</taxon>
        <taxon>Sedentaria</taxon>
        <taxon>Canalipalpata</taxon>
        <taxon>Sabellida</taxon>
        <taxon>Siboglinidae</taxon>
        <taxon>Ridgeia</taxon>
    </lineage>
</organism>
<keyword evidence="3" id="KW-1185">Reference proteome</keyword>
<accession>A0AAD9NVZ8</accession>
<proteinExistence type="predicted"/>